<evidence type="ECO:0000256" key="4">
    <source>
        <dbReference type="SAM" id="MobiDB-lite"/>
    </source>
</evidence>
<feature type="transmembrane region" description="Helical" evidence="5">
    <location>
        <begin position="231"/>
        <end position="253"/>
    </location>
</feature>
<dbReference type="OrthoDB" id="3544424at2"/>
<gene>
    <name evidence="8" type="ORF">AC529_11790</name>
</gene>
<keyword evidence="6" id="KW-0732">Signal</keyword>
<keyword evidence="5" id="KW-0472">Membrane</keyword>
<feature type="domain" description="Chaplin" evidence="7">
    <location>
        <begin position="155"/>
        <end position="195"/>
    </location>
</feature>
<organism evidence="8 9">
    <name type="scientific">Thermobifida cellulosilytica TB100</name>
    <dbReference type="NCBI Taxonomy" id="665004"/>
    <lineage>
        <taxon>Bacteria</taxon>
        <taxon>Bacillati</taxon>
        <taxon>Actinomycetota</taxon>
        <taxon>Actinomycetes</taxon>
        <taxon>Streptosporangiales</taxon>
        <taxon>Nocardiopsidaceae</taxon>
        <taxon>Thermobifida</taxon>
    </lineage>
</organism>
<dbReference type="PATRIC" id="fig|665004.4.peg.1056"/>
<evidence type="ECO:0000259" key="7">
    <source>
        <dbReference type="PROSITE" id="PS51884"/>
    </source>
</evidence>
<feature type="region of interest" description="Disordered" evidence="4">
    <location>
        <begin position="191"/>
        <end position="226"/>
    </location>
</feature>
<evidence type="ECO:0000256" key="5">
    <source>
        <dbReference type="SAM" id="Phobius"/>
    </source>
</evidence>
<protein>
    <recommendedName>
        <fullName evidence="7">Chaplin domain-containing protein</fullName>
    </recommendedName>
</protein>
<evidence type="ECO:0000256" key="6">
    <source>
        <dbReference type="SAM" id="SignalP"/>
    </source>
</evidence>
<feature type="compositionally biased region" description="Gly residues" evidence="4">
    <location>
        <begin position="144"/>
        <end position="158"/>
    </location>
</feature>
<dbReference type="Pfam" id="PF03777">
    <property type="entry name" value="ChpA-C"/>
    <property type="match status" value="3"/>
</dbReference>
<feature type="domain" description="Chaplin" evidence="7">
    <location>
        <begin position="82"/>
        <end position="122"/>
    </location>
</feature>
<keyword evidence="5" id="KW-1133">Transmembrane helix</keyword>
<feature type="signal peptide" evidence="6">
    <location>
        <begin position="1"/>
        <end position="26"/>
    </location>
</feature>
<dbReference type="PROSITE" id="PS51884">
    <property type="entry name" value="CHAPLIN"/>
    <property type="match status" value="2"/>
</dbReference>
<dbReference type="InterPro" id="IPR005528">
    <property type="entry name" value="ChpA-H"/>
</dbReference>
<evidence type="ECO:0000256" key="1">
    <source>
        <dbReference type="ARBA" id="ARBA00022512"/>
    </source>
</evidence>
<feature type="region of interest" description="Disordered" evidence="4">
    <location>
        <begin position="126"/>
        <end position="158"/>
    </location>
</feature>
<dbReference type="RefSeq" id="WP_068753870.1">
    <property type="nucleotide sequence ID" value="NZ_KQ950180.1"/>
</dbReference>
<keyword evidence="3" id="KW-0034">Amyloid</keyword>
<accession>A0A147KGN5</accession>
<name>A0A147KGN5_THECS</name>
<keyword evidence="1" id="KW-0134">Cell wall</keyword>
<sequence length="263" mass="25356">MRKTMLASTAVLAAGLVVGFTSPAVADQVASDNRIDVPADVAVEVCGNSITVAGGAEAVCQQFVQALQEASAKETRTRQSDGGGVASDNRVNVPADVAVDVCGNSLAVAGGADAACVTVVEALQQASKTTGGNENRQETADAVGTGGSGGSGGSGGGILSGNEVNVPVGADVEVCGNTVSVLGSAQAECVEETAPGEAAPTTPAEQPAEKPADKPAPQESATGGALPVTGAALGGLVVAALATLGGGGAAMFLTRRKKAAAED</sequence>
<proteinExistence type="predicted"/>
<reference evidence="9" key="1">
    <citation type="journal article" date="2017" name="Acta Aliment.">
        <title>Plant polysaccharide degrading enzyme system of Thermpbifida cellulosilytica TB100 revealed by de novo genome project data.</title>
        <authorList>
            <person name="Toth A."/>
            <person name="Baka E."/>
            <person name="Luzics S."/>
            <person name="Bata-Vidacs I."/>
            <person name="Nagy I."/>
            <person name="Balint B."/>
            <person name="Herceg R."/>
            <person name="Olasz F."/>
            <person name="Wilk T."/>
            <person name="Nagy T."/>
            <person name="Kriszt B."/>
            <person name="Nagy I."/>
            <person name="Kukolya J."/>
        </authorList>
    </citation>
    <scope>NUCLEOTIDE SEQUENCE [LARGE SCALE GENOMIC DNA]</scope>
    <source>
        <strain evidence="9">TB100</strain>
    </source>
</reference>
<dbReference type="STRING" id="665004.AC529_11790"/>
<dbReference type="AlphaFoldDB" id="A0A147KGN5"/>
<evidence type="ECO:0000256" key="2">
    <source>
        <dbReference type="ARBA" id="ARBA00022889"/>
    </source>
</evidence>
<dbReference type="GO" id="GO:0007155">
    <property type="term" value="P:cell adhesion"/>
    <property type="evidence" value="ECO:0007669"/>
    <property type="project" value="UniProtKB-KW"/>
</dbReference>
<keyword evidence="5" id="KW-0812">Transmembrane</keyword>
<keyword evidence="1" id="KW-0964">Secreted</keyword>
<dbReference type="Proteomes" id="UP000074382">
    <property type="component" value="Unassembled WGS sequence"/>
</dbReference>
<dbReference type="EMBL" id="LGEM01000089">
    <property type="protein sequence ID" value="KUP96442.1"/>
    <property type="molecule type" value="Genomic_DNA"/>
</dbReference>
<keyword evidence="2" id="KW-0130">Cell adhesion</keyword>
<evidence type="ECO:0000256" key="3">
    <source>
        <dbReference type="ARBA" id="ARBA00023087"/>
    </source>
</evidence>
<evidence type="ECO:0000313" key="9">
    <source>
        <dbReference type="Proteomes" id="UP000074382"/>
    </source>
</evidence>
<feature type="compositionally biased region" description="Low complexity" evidence="4">
    <location>
        <begin position="192"/>
        <end position="206"/>
    </location>
</feature>
<keyword evidence="9" id="KW-1185">Reference proteome</keyword>
<comment type="caution">
    <text evidence="8">The sequence shown here is derived from an EMBL/GenBank/DDBJ whole genome shotgun (WGS) entry which is preliminary data.</text>
</comment>
<evidence type="ECO:0000313" key="8">
    <source>
        <dbReference type="EMBL" id="KUP96442.1"/>
    </source>
</evidence>
<feature type="chain" id="PRO_5007549863" description="Chaplin domain-containing protein" evidence="6">
    <location>
        <begin position="27"/>
        <end position="263"/>
    </location>
</feature>